<proteinExistence type="predicted"/>
<organism evidence="2 3">
    <name type="scientific">Anolis carolinensis</name>
    <name type="common">Green anole</name>
    <name type="synonym">American chameleon</name>
    <dbReference type="NCBI Taxonomy" id="28377"/>
    <lineage>
        <taxon>Eukaryota</taxon>
        <taxon>Metazoa</taxon>
        <taxon>Chordata</taxon>
        <taxon>Craniata</taxon>
        <taxon>Vertebrata</taxon>
        <taxon>Euteleostomi</taxon>
        <taxon>Lepidosauria</taxon>
        <taxon>Squamata</taxon>
        <taxon>Bifurcata</taxon>
        <taxon>Unidentata</taxon>
        <taxon>Episquamata</taxon>
        <taxon>Toxicofera</taxon>
        <taxon>Iguania</taxon>
        <taxon>Dactyloidae</taxon>
        <taxon>Anolis</taxon>
    </lineage>
</organism>
<dbReference type="InParanoid" id="A0A803TXE9"/>
<evidence type="ECO:0000313" key="2">
    <source>
        <dbReference type="Ensembl" id="ENSACAP00000039889.1"/>
    </source>
</evidence>
<dbReference type="PANTHER" id="PTHR31635">
    <property type="entry name" value="REVERSE TRANSCRIPTASE DOMAIN-CONTAINING PROTEIN-RELATED"/>
    <property type="match status" value="1"/>
</dbReference>
<reference evidence="2" key="3">
    <citation type="submission" date="2025-09" db="UniProtKB">
        <authorList>
            <consortium name="Ensembl"/>
        </authorList>
    </citation>
    <scope>IDENTIFICATION</scope>
</reference>
<dbReference type="AlphaFoldDB" id="A0A803TXE9"/>
<dbReference type="SUPFAM" id="SSF56672">
    <property type="entry name" value="DNA/RNA polymerases"/>
    <property type="match status" value="1"/>
</dbReference>
<dbReference type="PANTHER" id="PTHR31635:SF196">
    <property type="entry name" value="REVERSE TRANSCRIPTASE DOMAIN-CONTAINING PROTEIN-RELATED"/>
    <property type="match status" value="1"/>
</dbReference>
<sequence length="774" mass="92406">MFYYKTFQEILIIPLQKVMNRILEEGKVPQTWNNANIVVIPKGNADNTQVKNYRPISLLNADYKIFASILADRLKEVLKARIGEDQSGFLPGRQMKENIRNILNAIEYYDKNIQKEIAFLFLDAEKAFDNVNWSCMFEILREMDAGFYFSNAIKAIYSQQTARVITNGQISNTININKGTRQGCPLSPSLFILTIEVLLNVIRNNKELKGLQTKNYSYKTRAFADDLVCLIEDPLEQFEKWWKVILDFGEVAGLKINRGKTKILTKNMLQEKKENLQKVTGIEVVKKVRYLGIELTASNAQLYKNNYVRKWKEMKEKMKKWRFIQFSLLGKIALVKMKILSEVNFLFQNLPILRTKKIIAEWHKNILKFIWEGKKARIGFKQLKDDVKRGGMGLPDLQLYYDAAALSWVKDWTTLTKRKTLALEGQDLKKGWHSYLCKEKSSKERNFGNHFLRAALIRTWKKYKKRFHNKIPLWCSPLEAEHRREIPRETWLTYRQILTVENQEASLKSYEEIRRMDPTMTWLNYWQIRGIFQEDKRIGFELKETYWDRLQKIETKTTKILYKQLLAWDTEEDQVKTVMIKWARELGHTIMLSDWEKIWRMNQKLIYAIELRENWFKIFYRWYLTPERLAKFSKGKGDGKCWKCQKHVGDFMHMWWGCKKIKKYWLEIKREIEKILQIKFIVKPEYFLLGMMDFQMDSNMEKLFIYMTTAARICIAKVWKTEEIPTIEQWVLKLIDIKNMDLLTQKVSQNISPKQWTDWNNLRQYLSRSNIELL</sequence>
<dbReference type="Ensembl" id="ENSACAT00000052004.1">
    <property type="protein sequence ID" value="ENSACAP00000039889.1"/>
    <property type="gene ID" value="ENSACAG00000040571.1"/>
</dbReference>
<reference evidence="2" key="2">
    <citation type="submission" date="2025-08" db="UniProtKB">
        <authorList>
            <consortium name="Ensembl"/>
        </authorList>
    </citation>
    <scope>IDENTIFICATION</scope>
</reference>
<dbReference type="Proteomes" id="UP000001646">
    <property type="component" value="Unplaced"/>
</dbReference>
<feature type="domain" description="Reverse transcriptase" evidence="1">
    <location>
        <begin position="21"/>
        <end position="295"/>
    </location>
</feature>
<accession>A0A803TXE9</accession>
<dbReference type="Pfam" id="PF00078">
    <property type="entry name" value="RVT_1"/>
    <property type="match status" value="1"/>
</dbReference>
<dbReference type="PROSITE" id="PS50878">
    <property type="entry name" value="RT_POL"/>
    <property type="match status" value="1"/>
</dbReference>
<keyword evidence="3" id="KW-1185">Reference proteome</keyword>
<protein>
    <recommendedName>
        <fullName evidence="1">Reverse transcriptase domain-containing protein</fullName>
    </recommendedName>
</protein>
<name>A0A803TXE9_ANOCA</name>
<reference evidence="2" key="1">
    <citation type="submission" date="2009-12" db="EMBL/GenBank/DDBJ databases">
        <title>The Genome Sequence of Anolis carolinensis (Green Anole Lizard).</title>
        <authorList>
            <consortium name="The Genome Sequencing Platform"/>
            <person name="Di Palma F."/>
            <person name="Alfoldi J."/>
            <person name="Heiman D."/>
            <person name="Young S."/>
            <person name="Grabherr M."/>
            <person name="Johnson J."/>
            <person name="Lander E.S."/>
            <person name="Lindblad-Toh K."/>
        </authorList>
    </citation>
    <scope>NUCLEOTIDE SEQUENCE [LARGE SCALE GENOMIC DNA]</scope>
    <source>
        <strain evidence="2">JBL SC #1</strain>
    </source>
</reference>
<dbReference type="GeneTree" id="ENSGT01150000286916"/>
<dbReference type="InterPro" id="IPR043502">
    <property type="entry name" value="DNA/RNA_pol_sf"/>
</dbReference>
<evidence type="ECO:0000313" key="3">
    <source>
        <dbReference type="Proteomes" id="UP000001646"/>
    </source>
</evidence>
<dbReference type="CDD" id="cd01650">
    <property type="entry name" value="RT_nLTR_like"/>
    <property type="match status" value="1"/>
</dbReference>
<evidence type="ECO:0000259" key="1">
    <source>
        <dbReference type="PROSITE" id="PS50878"/>
    </source>
</evidence>
<dbReference type="InterPro" id="IPR000477">
    <property type="entry name" value="RT_dom"/>
</dbReference>